<dbReference type="InterPro" id="IPR034637">
    <property type="entry name" value="NELFE_RRM"/>
</dbReference>
<evidence type="ECO:0000256" key="12">
    <source>
        <dbReference type="ARBA" id="ARBA00022884"/>
    </source>
</evidence>
<accession>A0A433TFP6</accession>
<comment type="subcellular location">
    <subcellularLocation>
        <location evidence="2">Chromosome</location>
    </subcellularLocation>
    <subcellularLocation>
        <location evidence="1">Nucleus</location>
    </subcellularLocation>
</comment>
<keyword evidence="11" id="KW-0832">Ubl conjugation</keyword>
<evidence type="ECO:0000256" key="15">
    <source>
        <dbReference type="ARBA" id="ARBA00023163"/>
    </source>
</evidence>
<dbReference type="OrthoDB" id="378874at2759"/>
<dbReference type="InterPro" id="IPR000504">
    <property type="entry name" value="RRM_dom"/>
</dbReference>
<keyword evidence="7" id="KW-1017">Isopeptide bond</keyword>
<dbReference type="PROSITE" id="PS50102">
    <property type="entry name" value="RRM"/>
    <property type="match status" value="1"/>
</dbReference>
<keyword evidence="5" id="KW-0158">Chromosome</keyword>
<dbReference type="Proteomes" id="UP000271974">
    <property type="component" value="Unassembled WGS sequence"/>
</dbReference>
<keyword evidence="12 20" id="KW-0694">RNA-binding</keyword>
<evidence type="ECO:0000256" key="13">
    <source>
        <dbReference type="ARBA" id="ARBA00023015"/>
    </source>
</evidence>
<keyword evidence="16" id="KW-0539">Nucleus</keyword>
<dbReference type="InterPro" id="IPR012677">
    <property type="entry name" value="Nucleotide-bd_a/b_plait_sf"/>
</dbReference>
<evidence type="ECO:0000256" key="10">
    <source>
        <dbReference type="ARBA" id="ARBA00022765"/>
    </source>
</evidence>
<evidence type="ECO:0000256" key="3">
    <source>
        <dbReference type="ARBA" id="ARBA00006120"/>
    </source>
</evidence>
<evidence type="ECO:0000256" key="21">
    <source>
        <dbReference type="SAM" id="MobiDB-lite"/>
    </source>
</evidence>
<dbReference type="GO" id="GO:0032021">
    <property type="term" value="C:NELF complex"/>
    <property type="evidence" value="ECO:0007669"/>
    <property type="project" value="InterPro"/>
</dbReference>
<dbReference type="CDD" id="cd12305">
    <property type="entry name" value="RRM_NELFE"/>
    <property type="match status" value="1"/>
</dbReference>
<evidence type="ECO:0000256" key="5">
    <source>
        <dbReference type="ARBA" id="ARBA00022454"/>
    </source>
</evidence>
<dbReference type="EMBL" id="RQTK01000392">
    <property type="protein sequence ID" value="RUS80413.1"/>
    <property type="molecule type" value="Genomic_DNA"/>
</dbReference>
<keyword evidence="6" id="KW-0678">Repressor</keyword>
<organism evidence="23 24">
    <name type="scientific">Elysia chlorotica</name>
    <name type="common">Eastern emerald elysia</name>
    <name type="synonym">Sea slug</name>
    <dbReference type="NCBI Taxonomy" id="188477"/>
    <lineage>
        <taxon>Eukaryota</taxon>
        <taxon>Metazoa</taxon>
        <taxon>Spiralia</taxon>
        <taxon>Lophotrochozoa</taxon>
        <taxon>Mollusca</taxon>
        <taxon>Gastropoda</taxon>
        <taxon>Heterobranchia</taxon>
        <taxon>Euthyneura</taxon>
        <taxon>Panpulmonata</taxon>
        <taxon>Sacoglossa</taxon>
        <taxon>Placobranchoidea</taxon>
        <taxon>Plakobranchidae</taxon>
        <taxon>Elysia</taxon>
    </lineage>
</organism>
<name>A0A433TFP6_ELYCH</name>
<evidence type="ECO:0000259" key="22">
    <source>
        <dbReference type="PROSITE" id="PS50102"/>
    </source>
</evidence>
<evidence type="ECO:0000313" key="23">
    <source>
        <dbReference type="EMBL" id="RUS80413.1"/>
    </source>
</evidence>
<proteinExistence type="inferred from homology"/>
<comment type="caution">
    <text evidence="23">The sequence shown here is derived from an EMBL/GenBank/DDBJ whole genome shotgun (WGS) entry which is preliminary data.</text>
</comment>
<evidence type="ECO:0000256" key="11">
    <source>
        <dbReference type="ARBA" id="ARBA00022843"/>
    </source>
</evidence>
<evidence type="ECO:0000256" key="1">
    <source>
        <dbReference type="ARBA" id="ARBA00004123"/>
    </source>
</evidence>
<dbReference type="InterPro" id="IPR033102">
    <property type="entry name" value="NELFE"/>
</dbReference>
<feature type="domain" description="RRM" evidence="22">
    <location>
        <begin position="162"/>
        <end position="232"/>
    </location>
</feature>
<comment type="similarity">
    <text evidence="3">Belongs to the RRM NELF-E family.</text>
</comment>
<dbReference type="Gene3D" id="3.30.70.330">
    <property type="match status" value="1"/>
</dbReference>
<sequence length="277" mass="30746">MALLHFPSTLSEEEENLKQTFAKLKRKKKQLVSLKAAAQNQEKETNHHNKSVNKPAAAPSMGAADKATEQAKKLVQSGAIKVTELKERSGFKRSKTLEKKKEAEKPAAPVGFQPFVSFTGEEEEDRVPPPKRMKGLGESFVSAGYGNRSYDRPEREPPKKGNTIFVHGFGITEDMMKKSFSNFGKIINIKMEKERNNAFITFEKMEAADQAISEVNGSMVNNIQLKVSMARRQPSVDSMGDASSTASWSSIASNNSQKGGNYRDKRGMVTYDADDLF</sequence>
<evidence type="ECO:0000256" key="9">
    <source>
        <dbReference type="ARBA" id="ARBA00022737"/>
    </source>
</evidence>
<dbReference type="GO" id="GO:0003723">
    <property type="term" value="F:RNA binding"/>
    <property type="evidence" value="ECO:0007669"/>
    <property type="project" value="UniProtKB-UniRule"/>
</dbReference>
<dbReference type="SUPFAM" id="SSF54928">
    <property type="entry name" value="RNA-binding domain, RBD"/>
    <property type="match status" value="1"/>
</dbReference>
<gene>
    <name evidence="23" type="ORF">EGW08_011825</name>
</gene>
<dbReference type="PANTHER" id="PTHR17250:SF0">
    <property type="entry name" value="NEGATIVE ELONGATION FACTOR E"/>
    <property type="match status" value="1"/>
</dbReference>
<evidence type="ECO:0000256" key="7">
    <source>
        <dbReference type="ARBA" id="ARBA00022499"/>
    </source>
</evidence>
<protein>
    <recommendedName>
        <fullName evidence="4">Negative elongation factor E</fullName>
    </recommendedName>
    <alternativeName>
        <fullName evidence="19">RNA-binding protein RD</fullName>
    </alternativeName>
</protein>
<feature type="compositionally biased region" description="Low complexity" evidence="21">
    <location>
        <begin position="242"/>
        <end position="256"/>
    </location>
</feature>
<dbReference type="GO" id="GO:0005694">
    <property type="term" value="C:chromosome"/>
    <property type="evidence" value="ECO:0007669"/>
    <property type="project" value="UniProtKB-SubCell"/>
</dbReference>
<evidence type="ECO:0000256" key="17">
    <source>
        <dbReference type="ARBA" id="ARBA00059578"/>
    </source>
</evidence>
<evidence type="ECO:0000256" key="4">
    <source>
        <dbReference type="ARBA" id="ARBA00014464"/>
    </source>
</evidence>
<dbReference type="GO" id="GO:0034244">
    <property type="term" value="P:negative regulation of transcription elongation by RNA polymerase II"/>
    <property type="evidence" value="ECO:0007669"/>
    <property type="project" value="TreeGrafter"/>
</dbReference>
<keyword evidence="13" id="KW-0805">Transcription regulation</keyword>
<evidence type="ECO:0000256" key="14">
    <source>
        <dbReference type="ARBA" id="ARBA00023054"/>
    </source>
</evidence>
<dbReference type="Pfam" id="PF00076">
    <property type="entry name" value="RRM_1"/>
    <property type="match status" value="1"/>
</dbReference>
<evidence type="ECO:0000256" key="6">
    <source>
        <dbReference type="ARBA" id="ARBA00022491"/>
    </source>
</evidence>
<comment type="function">
    <text evidence="17">Essential component of the NELF complex, a complex that negatively regulates the elongation of transcription by RNA polymerase II. The NELF complex, which acts via an association with the DSIF complex and causes transcriptional pausing, is counteracted by the P-TEFb kinase complex. Provides the strongest RNA binding activity of the NELF complex and may initially recruit the NELF complex to RNA.</text>
</comment>
<evidence type="ECO:0000313" key="24">
    <source>
        <dbReference type="Proteomes" id="UP000271974"/>
    </source>
</evidence>
<evidence type="ECO:0000256" key="2">
    <source>
        <dbReference type="ARBA" id="ARBA00004286"/>
    </source>
</evidence>
<dbReference type="PANTHER" id="PTHR17250">
    <property type="entry name" value="NEGATIVE ELONGATION FACTOR E"/>
    <property type="match status" value="1"/>
</dbReference>
<evidence type="ECO:0000256" key="16">
    <source>
        <dbReference type="ARBA" id="ARBA00023242"/>
    </source>
</evidence>
<evidence type="ECO:0000256" key="20">
    <source>
        <dbReference type="PROSITE-ProRule" id="PRU00176"/>
    </source>
</evidence>
<reference evidence="23 24" key="1">
    <citation type="submission" date="2019-01" db="EMBL/GenBank/DDBJ databases">
        <title>A draft genome assembly of the solar-powered sea slug Elysia chlorotica.</title>
        <authorList>
            <person name="Cai H."/>
            <person name="Li Q."/>
            <person name="Fang X."/>
            <person name="Li J."/>
            <person name="Curtis N.E."/>
            <person name="Altenburger A."/>
            <person name="Shibata T."/>
            <person name="Feng M."/>
            <person name="Maeda T."/>
            <person name="Schwartz J.A."/>
            <person name="Shigenobu S."/>
            <person name="Lundholm N."/>
            <person name="Nishiyama T."/>
            <person name="Yang H."/>
            <person name="Hasebe M."/>
            <person name="Li S."/>
            <person name="Pierce S.K."/>
            <person name="Wang J."/>
        </authorList>
    </citation>
    <scope>NUCLEOTIDE SEQUENCE [LARGE SCALE GENOMIC DNA]</scope>
    <source>
        <strain evidence="23">EC2010</strain>
        <tissue evidence="23">Whole organism of an adult</tissue>
    </source>
</reference>
<evidence type="ECO:0000256" key="19">
    <source>
        <dbReference type="ARBA" id="ARBA00077512"/>
    </source>
</evidence>
<keyword evidence="15" id="KW-0804">Transcription</keyword>
<comment type="subunit">
    <text evidence="18">The NELF complex is composed of NELFA, NELFB, NELFCD and NELFE. Interacts with NELFB.</text>
</comment>
<dbReference type="FunFam" id="3.30.70.330:FF:000188">
    <property type="entry name" value="Negative elongation factor complex member E"/>
    <property type="match status" value="1"/>
</dbReference>
<dbReference type="InterPro" id="IPR035979">
    <property type="entry name" value="RBD_domain_sf"/>
</dbReference>
<feature type="region of interest" description="Disordered" evidence="21">
    <location>
        <begin position="235"/>
        <end position="264"/>
    </location>
</feature>
<keyword evidence="24" id="KW-1185">Reference proteome</keyword>
<feature type="region of interest" description="Disordered" evidence="21">
    <location>
        <begin position="31"/>
        <end position="79"/>
    </location>
</feature>
<evidence type="ECO:0000256" key="8">
    <source>
        <dbReference type="ARBA" id="ARBA00022553"/>
    </source>
</evidence>
<evidence type="ECO:0000256" key="18">
    <source>
        <dbReference type="ARBA" id="ARBA00063939"/>
    </source>
</evidence>
<dbReference type="SMART" id="SM00360">
    <property type="entry name" value="RRM"/>
    <property type="match status" value="1"/>
</dbReference>
<feature type="region of interest" description="Disordered" evidence="21">
    <location>
        <begin position="120"/>
        <end position="139"/>
    </location>
</feature>
<dbReference type="AlphaFoldDB" id="A0A433TFP6"/>
<keyword evidence="10" id="KW-0013">ADP-ribosylation</keyword>
<keyword evidence="8" id="KW-0597">Phosphoprotein</keyword>
<keyword evidence="9" id="KW-0677">Repeat</keyword>
<keyword evidence="14" id="KW-0175">Coiled coil</keyword>
<dbReference type="STRING" id="188477.A0A433TFP6"/>